<comment type="caution">
    <text evidence="1">The sequence shown here is derived from an EMBL/GenBank/DDBJ whole genome shotgun (WGS) entry which is preliminary data.</text>
</comment>
<dbReference type="EMBL" id="QFQP01000183">
    <property type="protein sequence ID" value="PZR02601.1"/>
    <property type="molecule type" value="Genomic_DNA"/>
</dbReference>
<reference evidence="1 2" key="1">
    <citation type="submission" date="2017-08" db="EMBL/GenBank/DDBJ databases">
        <title>Infants hospitalized years apart are colonized by the same room-sourced microbial strains.</title>
        <authorList>
            <person name="Brooks B."/>
            <person name="Olm M.R."/>
            <person name="Firek B.A."/>
            <person name="Baker R."/>
            <person name="Thomas B.C."/>
            <person name="Morowitz M.J."/>
            <person name="Banfield J.F."/>
        </authorList>
    </citation>
    <scope>NUCLEOTIDE SEQUENCE [LARGE SCALE GENOMIC DNA]</scope>
    <source>
        <strain evidence="1">S2_003_000_R2_14</strain>
    </source>
</reference>
<dbReference type="PROSITE" id="PS50818">
    <property type="entry name" value="INTEIN_C_TER"/>
    <property type="match status" value="1"/>
</dbReference>
<dbReference type="Proteomes" id="UP000249061">
    <property type="component" value="Unassembled WGS sequence"/>
</dbReference>
<dbReference type="InterPro" id="IPR030934">
    <property type="entry name" value="Intein_C"/>
</dbReference>
<proteinExistence type="predicted"/>
<protein>
    <submittedName>
        <fullName evidence="1">Uncharacterized protein</fullName>
    </submittedName>
</protein>
<sequence>IDEVFDLSVDHPLHTYVVDGVIVHNKPPFRGPPGSFCFTEDGSERFSQQVCDCPLGQGSVVCTGTAASCDCGRAPAPQVSTFYRSRWFAFGDGERALLNADGGSRLRCGPSPRALNVISADSVGWFRDESVVELRGIEPCFIDVDVDVRDAGSTWGHLWIAARGYDVFAPGVLRIDDTVLLEVANGQLWFKPALDANGQPASPWYANELTSSWQRFEWRLELLSPTTYRFWPRLGPGTEPHNAPRFRTNLPDGGFIMLSEWYAQGNAFAFVNEADGGVRVVSFGQDARSHAGTRLHAASFSLSNDGWIGE</sequence>
<name>A0A2W5UXY7_9BACT</name>
<evidence type="ECO:0000313" key="2">
    <source>
        <dbReference type="Proteomes" id="UP000249061"/>
    </source>
</evidence>
<evidence type="ECO:0000313" key="1">
    <source>
        <dbReference type="EMBL" id="PZR02601.1"/>
    </source>
</evidence>
<dbReference type="AlphaFoldDB" id="A0A2W5UXY7"/>
<feature type="non-terminal residue" evidence="1">
    <location>
        <position position="1"/>
    </location>
</feature>
<organism evidence="1 2">
    <name type="scientific">Archangium gephyra</name>
    <dbReference type="NCBI Taxonomy" id="48"/>
    <lineage>
        <taxon>Bacteria</taxon>
        <taxon>Pseudomonadati</taxon>
        <taxon>Myxococcota</taxon>
        <taxon>Myxococcia</taxon>
        <taxon>Myxococcales</taxon>
        <taxon>Cystobacterineae</taxon>
        <taxon>Archangiaceae</taxon>
        <taxon>Archangium</taxon>
    </lineage>
</organism>
<accession>A0A2W5UXY7</accession>
<gene>
    <name evidence="1" type="ORF">DI536_36880</name>
</gene>